<dbReference type="InterPro" id="IPR036101">
    <property type="entry name" value="CarD-like/TRCF_RID_sf"/>
</dbReference>
<gene>
    <name evidence="1" type="ordered locus">Kfla_2378</name>
</gene>
<evidence type="ECO:0000313" key="1">
    <source>
        <dbReference type="EMBL" id="ADB31453.1"/>
    </source>
</evidence>
<dbReference type="KEGG" id="kfl:Kfla_2378"/>
<dbReference type="Proteomes" id="UP000007967">
    <property type="component" value="Chromosome"/>
</dbReference>
<dbReference type="SUPFAM" id="SSF141259">
    <property type="entry name" value="CarD-like"/>
    <property type="match status" value="1"/>
</dbReference>
<proteinExistence type="predicted"/>
<reference evidence="1 2" key="2">
    <citation type="journal article" date="2010" name="Stand. Genomic Sci.">
        <title>Complete genome sequence of Kribbella flavida type strain (IFO 14399).</title>
        <authorList>
            <person name="Pukall R."/>
            <person name="Lapidus A."/>
            <person name="Glavina Del Rio T."/>
            <person name="Copeland A."/>
            <person name="Tice H."/>
            <person name="Cheng J.-F."/>
            <person name="Lucas S."/>
            <person name="Chen F."/>
            <person name="Nolan M."/>
            <person name="LaButti K."/>
            <person name="Pati A."/>
            <person name="Ivanova N."/>
            <person name="Mavrommatis K."/>
            <person name="Mikhailova N."/>
            <person name="Pitluck S."/>
            <person name="Bruce D."/>
            <person name="Goodwin L."/>
            <person name="Land M."/>
            <person name="Hauser L."/>
            <person name="Chang Y.-J."/>
            <person name="Jeffries C.D."/>
            <person name="Chen A."/>
            <person name="Palaniappan K."/>
            <person name="Chain P."/>
            <person name="Rohde M."/>
            <person name="Goeker M."/>
            <person name="Bristow J."/>
            <person name="Eisen J.A."/>
            <person name="Markowitz V."/>
            <person name="Hugenholtz P."/>
            <person name="Kyrpides N.C."/>
            <person name="Klenk H.-P."/>
            <person name="Brettin T."/>
        </authorList>
    </citation>
    <scope>NUCLEOTIDE SEQUENCE [LARGE SCALE GENOMIC DNA]</scope>
    <source>
        <strain evidence="2">DSM 17836 / JCM 10339 / NBRC 14399</strain>
    </source>
</reference>
<protein>
    <submittedName>
        <fullName evidence="1">Uncharacterized protein</fullName>
    </submittedName>
</protein>
<dbReference type="RefSeq" id="WP_012920009.1">
    <property type="nucleotide sequence ID" value="NC_013729.1"/>
</dbReference>
<dbReference type="EMBL" id="CP001736">
    <property type="protein sequence ID" value="ADB31453.1"/>
    <property type="molecule type" value="Genomic_DNA"/>
</dbReference>
<accession>D2PUY7</accession>
<dbReference type="HOGENOM" id="CLU_2990814_0_0_11"/>
<keyword evidence="2" id="KW-1185">Reference proteome</keyword>
<evidence type="ECO:0000313" key="2">
    <source>
        <dbReference type="Proteomes" id="UP000007967"/>
    </source>
</evidence>
<sequence>MKAIGSELKEGDWVVWEDYGVGLVSHIVGEWMWICWSTVGHLHHHRSFARHVQKLNP</sequence>
<organism evidence="1 2">
    <name type="scientific">Kribbella flavida (strain DSM 17836 / JCM 10339 / NBRC 14399)</name>
    <dbReference type="NCBI Taxonomy" id="479435"/>
    <lineage>
        <taxon>Bacteria</taxon>
        <taxon>Bacillati</taxon>
        <taxon>Actinomycetota</taxon>
        <taxon>Actinomycetes</taxon>
        <taxon>Propionibacteriales</taxon>
        <taxon>Kribbellaceae</taxon>
        <taxon>Kribbella</taxon>
    </lineage>
</organism>
<reference evidence="2" key="1">
    <citation type="submission" date="2009-09" db="EMBL/GenBank/DDBJ databases">
        <title>The complete genome of Kribbella flavida DSM 17836.</title>
        <authorList>
            <consortium name="US DOE Joint Genome Institute (JGI-PGF)"/>
            <person name="Lucas S."/>
            <person name="Copeland A."/>
            <person name="Lapidus A."/>
            <person name="Glavina del Rio T."/>
            <person name="Dalin E."/>
            <person name="Tice H."/>
            <person name="Bruce D."/>
            <person name="Goodwin L."/>
            <person name="Pitluck S."/>
            <person name="Kyrpides N."/>
            <person name="Mavromatis K."/>
            <person name="Ivanova N."/>
            <person name="Saunders E."/>
            <person name="Brettin T."/>
            <person name="Detter J.C."/>
            <person name="Han C."/>
            <person name="Larimer F."/>
            <person name="Land M."/>
            <person name="Hauser L."/>
            <person name="Markowitz V."/>
            <person name="Cheng J.-F."/>
            <person name="Hugenholtz P."/>
            <person name="Woyke T."/>
            <person name="Wu D."/>
            <person name="Pukall R."/>
            <person name="Klenk H.-P."/>
            <person name="Eisen J.A."/>
        </authorList>
    </citation>
    <scope>NUCLEOTIDE SEQUENCE [LARGE SCALE GENOMIC DNA]</scope>
    <source>
        <strain evidence="2">DSM 17836 / JCM 10339 / NBRC 14399</strain>
    </source>
</reference>
<name>D2PUY7_KRIFD</name>
<dbReference type="AlphaFoldDB" id="D2PUY7"/>